<dbReference type="Proteomes" id="UP000728032">
    <property type="component" value="Unassembled WGS sequence"/>
</dbReference>
<gene>
    <name evidence="3" type="ORF">ONB1V03_LOCUS17212</name>
</gene>
<proteinExistence type="predicted"/>
<evidence type="ECO:0000256" key="1">
    <source>
        <dbReference type="SAM" id="Coils"/>
    </source>
</evidence>
<evidence type="ECO:0000313" key="4">
    <source>
        <dbReference type="Proteomes" id="UP000728032"/>
    </source>
</evidence>
<sequence>MKTALLALAIMAALICAIEAQYYRRSVLIGRVRPLIRDYETHYNRHRQSNRGLADRLDRELRIIRELERDLRGASYNLDYWRYQAYEERLIRHEKRLKELLREKIQEEELDVDSRDDDNDDEY</sequence>
<protein>
    <submittedName>
        <fullName evidence="3">Uncharacterized protein</fullName>
    </submittedName>
</protein>
<keyword evidence="2" id="KW-0732">Signal</keyword>
<keyword evidence="1" id="KW-0175">Coiled coil</keyword>
<organism evidence="3">
    <name type="scientific">Oppiella nova</name>
    <dbReference type="NCBI Taxonomy" id="334625"/>
    <lineage>
        <taxon>Eukaryota</taxon>
        <taxon>Metazoa</taxon>
        <taxon>Ecdysozoa</taxon>
        <taxon>Arthropoda</taxon>
        <taxon>Chelicerata</taxon>
        <taxon>Arachnida</taxon>
        <taxon>Acari</taxon>
        <taxon>Acariformes</taxon>
        <taxon>Sarcoptiformes</taxon>
        <taxon>Oribatida</taxon>
        <taxon>Brachypylina</taxon>
        <taxon>Oppioidea</taxon>
        <taxon>Oppiidae</taxon>
        <taxon>Oppiella</taxon>
    </lineage>
</organism>
<dbReference type="EMBL" id="CAJPVJ010020883">
    <property type="protein sequence ID" value="CAG2177785.1"/>
    <property type="molecule type" value="Genomic_DNA"/>
</dbReference>
<evidence type="ECO:0000256" key="2">
    <source>
        <dbReference type="SAM" id="SignalP"/>
    </source>
</evidence>
<feature type="chain" id="PRO_5036403660" evidence="2">
    <location>
        <begin position="21"/>
        <end position="123"/>
    </location>
</feature>
<feature type="signal peptide" evidence="2">
    <location>
        <begin position="1"/>
        <end position="20"/>
    </location>
</feature>
<dbReference type="AlphaFoldDB" id="A0A7R9MKA7"/>
<reference evidence="3" key="1">
    <citation type="submission" date="2020-11" db="EMBL/GenBank/DDBJ databases">
        <authorList>
            <person name="Tran Van P."/>
        </authorList>
    </citation>
    <scope>NUCLEOTIDE SEQUENCE</scope>
</reference>
<evidence type="ECO:0000313" key="3">
    <source>
        <dbReference type="EMBL" id="CAD7660647.1"/>
    </source>
</evidence>
<dbReference type="EMBL" id="OC935708">
    <property type="protein sequence ID" value="CAD7660647.1"/>
    <property type="molecule type" value="Genomic_DNA"/>
</dbReference>
<accession>A0A7R9MKA7</accession>
<feature type="coiled-coil region" evidence="1">
    <location>
        <begin position="50"/>
        <end position="111"/>
    </location>
</feature>
<keyword evidence="4" id="KW-1185">Reference proteome</keyword>
<name>A0A7R9MKA7_9ACAR</name>